<dbReference type="GO" id="GO:0016887">
    <property type="term" value="F:ATP hydrolysis activity"/>
    <property type="evidence" value="ECO:0007669"/>
    <property type="project" value="InterPro"/>
</dbReference>
<evidence type="ECO:0000259" key="6">
    <source>
        <dbReference type="Pfam" id="PF00005"/>
    </source>
</evidence>
<protein>
    <recommendedName>
        <fullName evidence="6">ABC transporter domain-containing protein</fullName>
    </recommendedName>
</protein>
<dbReference type="Gramene" id="PHT94074">
    <property type="protein sequence ID" value="PHT94074"/>
    <property type="gene ID" value="T459_01956"/>
</dbReference>
<comment type="subcellular location">
    <subcellularLocation>
        <location evidence="1">Membrane</location>
        <topology evidence="1">Multi-pass membrane protein</topology>
    </subcellularLocation>
</comment>
<dbReference type="Pfam" id="PF00005">
    <property type="entry name" value="ABC_tran"/>
    <property type="match status" value="1"/>
</dbReference>
<dbReference type="Gene3D" id="3.40.50.300">
    <property type="entry name" value="P-loop containing nucleotide triphosphate hydrolases"/>
    <property type="match status" value="1"/>
</dbReference>
<dbReference type="InterPro" id="IPR027417">
    <property type="entry name" value="P-loop_NTPase"/>
</dbReference>
<evidence type="ECO:0000256" key="2">
    <source>
        <dbReference type="ARBA" id="ARBA00022448"/>
    </source>
</evidence>
<organism evidence="7 8">
    <name type="scientific">Capsicum annuum</name>
    <name type="common">Capsicum pepper</name>
    <dbReference type="NCBI Taxonomy" id="4072"/>
    <lineage>
        <taxon>Eukaryota</taxon>
        <taxon>Viridiplantae</taxon>
        <taxon>Streptophyta</taxon>
        <taxon>Embryophyta</taxon>
        <taxon>Tracheophyta</taxon>
        <taxon>Spermatophyta</taxon>
        <taxon>Magnoliopsida</taxon>
        <taxon>eudicotyledons</taxon>
        <taxon>Gunneridae</taxon>
        <taxon>Pentapetalae</taxon>
        <taxon>asterids</taxon>
        <taxon>lamiids</taxon>
        <taxon>Solanales</taxon>
        <taxon>Solanaceae</taxon>
        <taxon>Solanoideae</taxon>
        <taxon>Capsiceae</taxon>
        <taxon>Capsicum</taxon>
    </lineage>
</organism>
<dbReference type="PANTHER" id="PTHR48041">
    <property type="entry name" value="ABC TRANSPORTER G FAMILY MEMBER 28"/>
    <property type="match status" value="1"/>
</dbReference>
<dbReference type="GO" id="GO:0016020">
    <property type="term" value="C:membrane"/>
    <property type="evidence" value="ECO:0007669"/>
    <property type="project" value="UniProtKB-SubCell"/>
</dbReference>
<evidence type="ECO:0000313" key="7">
    <source>
        <dbReference type="EMBL" id="PHT94074.1"/>
    </source>
</evidence>
<proteinExistence type="predicted"/>
<gene>
    <name evidence="7" type="ORF">T459_01956</name>
</gene>
<evidence type="ECO:0000256" key="3">
    <source>
        <dbReference type="ARBA" id="ARBA00022692"/>
    </source>
</evidence>
<keyword evidence="3" id="KW-0812">Transmembrane</keyword>
<dbReference type="PANTHER" id="PTHR48041:SF124">
    <property type="entry name" value="ABC TRANSPORTER G FAMILY MEMBER 28-LIKE"/>
    <property type="match status" value="1"/>
</dbReference>
<evidence type="ECO:0000256" key="1">
    <source>
        <dbReference type="ARBA" id="ARBA00004141"/>
    </source>
</evidence>
<keyword evidence="8" id="KW-1185">Reference proteome</keyword>
<dbReference type="AlphaFoldDB" id="A0A2G3AIM2"/>
<keyword evidence="2" id="KW-0813">Transport</keyword>
<name>A0A2G3AIM2_CAPAN</name>
<sequence length="281" mass="32095">MQEQNKHMTFSRVLHMASEFGISRRPSIEVHFKDLTLTLKGKHKHILRCVIGTLSPGRVSIVMGPSGARKTTFLFALIGKPTAGCTTTGSILINGKSESIQSYKKVIGYVTQDDIVHENLTVEDNLWFSARCSSSEEDWVQTSITTNGRTDEKFRMPNFGVEHYLTKQSIFWDLPCLKNNLFCHNLDVMHVGKNLFDNLFNTVAEVKNKTKKLEVKDEFTIILWATEATLIGSSKQTRYIFTSKGKRQTCEWIKILRMLGDMHYMILSSMEHMEDDLEMSS</sequence>
<dbReference type="Proteomes" id="UP000222542">
    <property type="component" value="Unassembled WGS sequence"/>
</dbReference>
<dbReference type="InterPro" id="IPR050352">
    <property type="entry name" value="ABCG_transporters"/>
</dbReference>
<dbReference type="GO" id="GO:0005524">
    <property type="term" value="F:ATP binding"/>
    <property type="evidence" value="ECO:0007669"/>
    <property type="project" value="InterPro"/>
</dbReference>
<dbReference type="EMBL" id="AYRZ02000001">
    <property type="protein sequence ID" value="PHT94074.1"/>
    <property type="molecule type" value="Genomic_DNA"/>
</dbReference>
<dbReference type="InterPro" id="IPR003439">
    <property type="entry name" value="ABC_transporter-like_ATP-bd"/>
</dbReference>
<reference evidence="7 8" key="2">
    <citation type="journal article" date="2017" name="Genome Biol.">
        <title>New reference genome sequences of hot pepper reveal the massive evolution of plant disease-resistance genes by retroduplication.</title>
        <authorList>
            <person name="Kim S."/>
            <person name="Park J."/>
            <person name="Yeom S.I."/>
            <person name="Kim Y.M."/>
            <person name="Seo E."/>
            <person name="Kim K.T."/>
            <person name="Kim M.S."/>
            <person name="Lee J.M."/>
            <person name="Cheong K."/>
            <person name="Shin H.S."/>
            <person name="Kim S.B."/>
            <person name="Han K."/>
            <person name="Lee J."/>
            <person name="Park M."/>
            <person name="Lee H.A."/>
            <person name="Lee H.Y."/>
            <person name="Lee Y."/>
            <person name="Oh S."/>
            <person name="Lee J.H."/>
            <person name="Choi E."/>
            <person name="Choi E."/>
            <person name="Lee S.E."/>
            <person name="Jeon J."/>
            <person name="Kim H."/>
            <person name="Choi G."/>
            <person name="Song H."/>
            <person name="Lee J."/>
            <person name="Lee S.C."/>
            <person name="Kwon J.K."/>
            <person name="Lee H.Y."/>
            <person name="Koo N."/>
            <person name="Hong Y."/>
            <person name="Kim R.W."/>
            <person name="Kang W.H."/>
            <person name="Huh J.H."/>
            <person name="Kang B.C."/>
            <person name="Yang T.J."/>
            <person name="Lee Y.H."/>
            <person name="Bennetzen J.L."/>
            <person name="Choi D."/>
        </authorList>
    </citation>
    <scope>NUCLEOTIDE SEQUENCE [LARGE SCALE GENOMIC DNA]</scope>
    <source>
        <strain evidence="8">cv. CM334</strain>
    </source>
</reference>
<accession>A0A2G3AIM2</accession>
<reference evidence="7 8" key="1">
    <citation type="journal article" date="2014" name="Nat. Genet.">
        <title>Genome sequence of the hot pepper provides insights into the evolution of pungency in Capsicum species.</title>
        <authorList>
            <person name="Kim S."/>
            <person name="Park M."/>
            <person name="Yeom S.I."/>
            <person name="Kim Y.M."/>
            <person name="Lee J.M."/>
            <person name="Lee H.A."/>
            <person name="Seo E."/>
            <person name="Choi J."/>
            <person name="Cheong K."/>
            <person name="Kim K.T."/>
            <person name="Jung K."/>
            <person name="Lee G.W."/>
            <person name="Oh S.K."/>
            <person name="Bae C."/>
            <person name="Kim S.B."/>
            <person name="Lee H.Y."/>
            <person name="Kim S.Y."/>
            <person name="Kim M.S."/>
            <person name="Kang B.C."/>
            <person name="Jo Y.D."/>
            <person name="Yang H.B."/>
            <person name="Jeong H.J."/>
            <person name="Kang W.H."/>
            <person name="Kwon J.K."/>
            <person name="Shin C."/>
            <person name="Lim J.Y."/>
            <person name="Park J.H."/>
            <person name="Huh J.H."/>
            <person name="Kim J.S."/>
            <person name="Kim B.D."/>
            <person name="Cohen O."/>
            <person name="Paran I."/>
            <person name="Suh M.C."/>
            <person name="Lee S.B."/>
            <person name="Kim Y.K."/>
            <person name="Shin Y."/>
            <person name="Noh S.J."/>
            <person name="Park J."/>
            <person name="Seo Y.S."/>
            <person name="Kwon S.Y."/>
            <person name="Kim H.A."/>
            <person name="Park J.M."/>
            <person name="Kim H.J."/>
            <person name="Choi S.B."/>
            <person name="Bosland P.W."/>
            <person name="Reeves G."/>
            <person name="Jo S.H."/>
            <person name="Lee B.W."/>
            <person name="Cho H.T."/>
            <person name="Choi H.S."/>
            <person name="Lee M.S."/>
            <person name="Yu Y."/>
            <person name="Do Choi Y."/>
            <person name="Park B.S."/>
            <person name="van Deynze A."/>
            <person name="Ashrafi H."/>
            <person name="Hill T."/>
            <person name="Kim W.T."/>
            <person name="Pai H.S."/>
            <person name="Ahn H.K."/>
            <person name="Yeam I."/>
            <person name="Giovannoni J.J."/>
            <person name="Rose J.K."/>
            <person name="Sorensen I."/>
            <person name="Lee S.J."/>
            <person name="Kim R.W."/>
            <person name="Choi I.Y."/>
            <person name="Choi B.S."/>
            <person name="Lim J.S."/>
            <person name="Lee Y.H."/>
            <person name="Choi D."/>
        </authorList>
    </citation>
    <scope>NUCLEOTIDE SEQUENCE [LARGE SCALE GENOMIC DNA]</scope>
    <source>
        <strain evidence="8">cv. CM334</strain>
    </source>
</reference>
<comment type="caution">
    <text evidence="7">The sequence shown here is derived from an EMBL/GenBank/DDBJ whole genome shotgun (WGS) entry which is preliminary data.</text>
</comment>
<evidence type="ECO:0000313" key="8">
    <source>
        <dbReference type="Proteomes" id="UP000222542"/>
    </source>
</evidence>
<evidence type="ECO:0000256" key="5">
    <source>
        <dbReference type="ARBA" id="ARBA00023136"/>
    </source>
</evidence>
<keyword evidence="5" id="KW-0472">Membrane</keyword>
<evidence type="ECO:0000256" key="4">
    <source>
        <dbReference type="ARBA" id="ARBA00022989"/>
    </source>
</evidence>
<keyword evidence="4" id="KW-1133">Transmembrane helix</keyword>
<dbReference type="SUPFAM" id="SSF52540">
    <property type="entry name" value="P-loop containing nucleoside triphosphate hydrolases"/>
    <property type="match status" value="1"/>
</dbReference>
<feature type="domain" description="ABC transporter" evidence="6">
    <location>
        <begin position="52"/>
        <end position="151"/>
    </location>
</feature>